<dbReference type="EMBL" id="PENI01000006">
    <property type="protein sequence ID" value="RMB85445.1"/>
    <property type="molecule type" value="Genomic_DNA"/>
</dbReference>
<dbReference type="Proteomes" id="UP000270471">
    <property type="component" value="Unassembled WGS sequence"/>
</dbReference>
<sequence>MAAWTESADGAGHVDLHAAESVPVLRYAKLTADAAPEPVACGGYHGYSGQKVKLQLRKKGTSTYTTVKTITTDGSGKLKTTVKASADGYWRYAFAGSTTTAPATVADDYADAR</sequence>
<proteinExistence type="predicted"/>
<accession>A0A3M0I9B2</accession>
<comment type="caution">
    <text evidence="1">The sequence shown here is derived from an EMBL/GenBank/DDBJ whole genome shotgun (WGS) entry which is preliminary data.</text>
</comment>
<dbReference type="RefSeq" id="WP_121889264.1">
    <property type="nucleotide sequence ID" value="NZ_PENI01000006.1"/>
</dbReference>
<reference evidence="1 2" key="1">
    <citation type="submission" date="2017-11" db="EMBL/GenBank/DDBJ databases">
        <title>Draft genome of actinobacteria isolated from guarana (Paullinia cupana (Mart.) Ducke.</title>
        <authorList>
            <person name="Siqueira K.A."/>
            <person name="Liotti R.G."/>
            <person name="Mendes T.A.O."/>
            <person name="Soares M.A."/>
        </authorList>
    </citation>
    <scope>NUCLEOTIDE SEQUENCE [LARGE SCALE GENOMIC DNA]</scope>
    <source>
        <strain evidence="1 2">193</strain>
    </source>
</reference>
<evidence type="ECO:0000313" key="1">
    <source>
        <dbReference type="EMBL" id="RMB85445.1"/>
    </source>
</evidence>
<dbReference type="OrthoDB" id="3296851at2"/>
<evidence type="ECO:0000313" key="2">
    <source>
        <dbReference type="Proteomes" id="UP000270471"/>
    </source>
</evidence>
<organism evidence="1 2">
    <name type="scientific">Streptomyces shenzhenensis</name>
    <dbReference type="NCBI Taxonomy" id="943815"/>
    <lineage>
        <taxon>Bacteria</taxon>
        <taxon>Bacillati</taxon>
        <taxon>Actinomycetota</taxon>
        <taxon>Actinomycetes</taxon>
        <taxon>Kitasatosporales</taxon>
        <taxon>Streptomycetaceae</taxon>
        <taxon>Streptomyces</taxon>
    </lineage>
</organism>
<dbReference type="AlphaFoldDB" id="A0A3M0I9B2"/>
<gene>
    <name evidence="1" type="ORF">CTZ28_11580</name>
</gene>
<keyword evidence="2" id="KW-1185">Reference proteome</keyword>
<name>A0A3M0I9B2_9ACTN</name>
<protein>
    <recommendedName>
        <fullName evidence="3">Calcium-binding protein</fullName>
    </recommendedName>
</protein>
<evidence type="ECO:0008006" key="3">
    <source>
        <dbReference type="Google" id="ProtNLM"/>
    </source>
</evidence>